<name>E3LD35_CAERE</name>
<organism evidence="8">
    <name type="scientific">Caenorhabditis remanei</name>
    <name type="common">Caenorhabditis vulgaris</name>
    <dbReference type="NCBI Taxonomy" id="31234"/>
    <lineage>
        <taxon>Eukaryota</taxon>
        <taxon>Metazoa</taxon>
        <taxon>Ecdysozoa</taxon>
        <taxon>Nematoda</taxon>
        <taxon>Chromadorea</taxon>
        <taxon>Rhabditida</taxon>
        <taxon>Rhabditina</taxon>
        <taxon>Rhabditomorpha</taxon>
        <taxon>Rhabditoidea</taxon>
        <taxon>Rhabditidae</taxon>
        <taxon>Peloderinae</taxon>
        <taxon>Caenorhabditis</taxon>
    </lineage>
</organism>
<dbReference type="InterPro" id="IPR000980">
    <property type="entry name" value="SH2"/>
</dbReference>
<dbReference type="SMART" id="SM00326">
    <property type="entry name" value="SH3"/>
    <property type="match status" value="1"/>
</dbReference>
<dbReference type="eggNOG" id="KOG3601">
    <property type="taxonomic scope" value="Eukaryota"/>
</dbReference>
<gene>
    <name evidence="7" type="ORF">CRE_00559</name>
</gene>
<dbReference type="SMART" id="SM00252">
    <property type="entry name" value="SH2"/>
    <property type="match status" value="1"/>
</dbReference>
<evidence type="ECO:0000259" key="5">
    <source>
        <dbReference type="PROSITE" id="PS50001"/>
    </source>
</evidence>
<dbReference type="PROSITE" id="PS50001">
    <property type="entry name" value="SH2"/>
    <property type="match status" value="1"/>
</dbReference>
<dbReference type="OrthoDB" id="10255964at2759"/>
<dbReference type="PRINTS" id="PR00401">
    <property type="entry name" value="SH2DOMAIN"/>
</dbReference>
<protein>
    <submittedName>
        <fullName evidence="7">Uncharacterized protein</fullName>
    </submittedName>
</protein>
<dbReference type="InParanoid" id="E3LD35"/>
<dbReference type="SUPFAM" id="SSF55550">
    <property type="entry name" value="SH2 domain"/>
    <property type="match status" value="1"/>
</dbReference>
<proteinExistence type="predicted"/>
<dbReference type="PRINTS" id="PR01887">
    <property type="entry name" value="SPECTRNALPHA"/>
</dbReference>
<evidence type="ECO:0000313" key="7">
    <source>
        <dbReference type="EMBL" id="EFO82390.1"/>
    </source>
</evidence>
<evidence type="ECO:0000313" key="8">
    <source>
        <dbReference type="Proteomes" id="UP000008281"/>
    </source>
</evidence>
<keyword evidence="1 4" id="KW-0728">SH3 domain</keyword>
<reference evidence="7" key="1">
    <citation type="submission" date="2007-07" db="EMBL/GenBank/DDBJ databases">
        <title>PCAP assembly of the Caenorhabditis remanei genome.</title>
        <authorList>
            <consortium name="The Caenorhabditis remanei Sequencing Consortium"/>
            <person name="Wilson R.K."/>
        </authorList>
    </citation>
    <scope>NUCLEOTIDE SEQUENCE [LARGE SCALE GENOMIC DNA]</scope>
    <source>
        <strain evidence="7">PB4641</strain>
    </source>
</reference>
<dbReference type="InterPro" id="IPR036860">
    <property type="entry name" value="SH2_dom_sf"/>
</dbReference>
<dbReference type="AlphaFoldDB" id="E3LD35"/>
<feature type="domain" description="SH3" evidence="6">
    <location>
        <begin position="27"/>
        <end position="87"/>
    </location>
</feature>
<dbReference type="PROSITE" id="PS50002">
    <property type="entry name" value="SH3"/>
    <property type="match status" value="1"/>
</dbReference>
<dbReference type="InterPro" id="IPR043539">
    <property type="entry name" value="Grb2-like"/>
</dbReference>
<dbReference type="EMBL" id="DS268407">
    <property type="protein sequence ID" value="EFO82390.1"/>
    <property type="molecule type" value="Genomic_DNA"/>
</dbReference>
<keyword evidence="2 3" id="KW-0727">SH2 domain</keyword>
<dbReference type="HOGENOM" id="CLU_950724_0_0_1"/>
<dbReference type="Proteomes" id="UP000008281">
    <property type="component" value="Unassembled WGS sequence"/>
</dbReference>
<dbReference type="SUPFAM" id="SSF50044">
    <property type="entry name" value="SH3-domain"/>
    <property type="match status" value="1"/>
</dbReference>
<evidence type="ECO:0000256" key="2">
    <source>
        <dbReference type="ARBA" id="ARBA00022999"/>
    </source>
</evidence>
<keyword evidence="8" id="KW-1185">Reference proteome</keyword>
<dbReference type="STRING" id="31234.E3LD35"/>
<dbReference type="Pfam" id="PF00018">
    <property type="entry name" value="SH3_1"/>
    <property type="match status" value="1"/>
</dbReference>
<accession>E3LD35</accession>
<dbReference type="InterPro" id="IPR001452">
    <property type="entry name" value="SH3_domain"/>
</dbReference>
<dbReference type="Gene3D" id="2.30.30.40">
    <property type="entry name" value="SH3 Domains"/>
    <property type="match status" value="1"/>
</dbReference>
<evidence type="ECO:0000256" key="3">
    <source>
        <dbReference type="PROSITE-ProRule" id="PRU00191"/>
    </source>
</evidence>
<dbReference type="PANTHER" id="PTHR46037">
    <property type="entry name" value="PROTEIN ENHANCER OF SEVENLESS 2B"/>
    <property type="match status" value="1"/>
</dbReference>
<dbReference type="InterPro" id="IPR036028">
    <property type="entry name" value="SH3-like_dom_sf"/>
</dbReference>
<dbReference type="CDD" id="cd09941">
    <property type="entry name" value="SH2_Grb2_like"/>
    <property type="match status" value="1"/>
</dbReference>
<dbReference type="Pfam" id="PF00017">
    <property type="entry name" value="SH2"/>
    <property type="match status" value="1"/>
</dbReference>
<evidence type="ECO:0000259" key="6">
    <source>
        <dbReference type="PROSITE" id="PS50002"/>
    </source>
</evidence>
<dbReference type="CDD" id="cd11804">
    <property type="entry name" value="SH3_GRB2_like_N"/>
    <property type="match status" value="1"/>
</dbReference>
<dbReference type="Gene3D" id="3.30.505.10">
    <property type="entry name" value="SH2 domain"/>
    <property type="match status" value="1"/>
</dbReference>
<sequence>MAEMEKWIPPFNTVCMKLNGLFLFPGRTKMEAVAEHDFLAGSNDELSFKRGDVLKVLNKDEDPHWYKAELDGNEGFIPSNYIRMTDCNWYLGEITRKDAEVLLKKPNIRDGHFLVRQCENSPGEFSISVRFRESVHHFKVVRDQNGKYYLCSIKFNSLNELVTYHRAVSLWRTHMVLLVNMSVETRSDGSSCHNTMLSRETSKSFGYIPAAVEIVALCNNANPSSPTDPEEIEELEYRREMDQFLESELIRLRVAMNKIRRAEMIECGFPAPQLTGELDEDYLNIDFNNNNGN</sequence>
<evidence type="ECO:0000256" key="1">
    <source>
        <dbReference type="ARBA" id="ARBA00022443"/>
    </source>
</evidence>
<feature type="domain" description="SH2" evidence="5">
    <location>
        <begin position="89"/>
        <end position="181"/>
    </location>
</feature>
<evidence type="ECO:0000256" key="4">
    <source>
        <dbReference type="PROSITE-ProRule" id="PRU00192"/>
    </source>
</evidence>
<dbReference type="PRINTS" id="PR00452">
    <property type="entry name" value="SH3DOMAIN"/>
</dbReference>